<accession>A0ABT0BD89</accession>
<sequence length="103" mass="11357">MVGAKRIVKRRLRFVVARAISGAMEGPENARPAKETGQKNLTREERLAAKLRENLRRRKAQARAFDAAESPQASGESGRESHIVPPVSARPEPDRLSKSSPES</sequence>
<organism evidence="2 3">
    <name type="scientific">Novosphingobium organovorum</name>
    <dbReference type="NCBI Taxonomy" id="2930092"/>
    <lineage>
        <taxon>Bacteria</taxon>
        <taxon>Pseudomonadati</taxon>
        <taxon>Pseudomonadota</taxon>
        <taxon>Alphaproteobacteria</taxon>
        <taxon>Sphingomonadales</taxon>
        <taxon>Sphingomonadaceae</taxon>
        <taxon>Novosphingobium</taxon>
    </lineage>
</organism>
<dbReference type="EMBL" id="JALHLF010000027">
    <property type="protein sequence ID" value="MCJ2182865.1"/>
    <property type="molecule type" value="Genomic_DNA"/>
</dbReference>
<evidence type="ECO:0000313" key="3">
    <source>
        <dbReference type="Proteomes" id="UP001162881"/>
    </source>
</evidence>
<feature type="compositionally biased region" description="Basic and acidic residues" evidence="1">
    <location>
        <begin position="31"/>
        <end position="44"/>
    </location>
</feature>
<name>A0ABT0BD89_9SPHN</name>
<comment type="caution">
    <text evidence="2">The sequence shown here is derived from an EMBL/GenBank/DDBJ whole genome shotgun (WGS) entry which is preliminary data.</text>
</comment>
<feature type="region of interest" description="Disordered" evidence="1">
    <location>
        <begin position="57"/>
        <end position="103"/>
    </location>
</feature>
<evidence type="ECO:0000313" key="2">
    <source>
        <dbReference type="EMBL" id="MCJ2182865.1"/>
    </source>
</evidence>
<dbReference type="Proteomes" id="UP001162881">
    <property type="component" value="Unassembled WGS sequence"/>
</dbReference>
<reference evidence="2" key="1">
    <citation type="submission" date="2022-03" db="EMBL/GenBank/DDBJ databases">
        <title>Identification of a novel bacterium isolated from mangrove sediments.</title>
        <authorList>
            <person name="Pan X."/>
        </authorList>
    </citation>
    <scope>NUCLEOTIDE SEQUENCE</scope>
    <source>
        <strain evidence="2">B1949</strain>
    </source>
</reference>
<evidence type="ECO:0000256" key="1">
    <source>
        <dbReference type="SAM" id="MobiDB-lite"/>
    </source>
</evidence>
<proteinExistence type="predicted"/>
<protein>
    <submittedName>
        <fullName evidence="2">Uncharacterized protein</fullName>
    </submittedName>
</protein>
<feature type="region of interest" description="Disordered" evidence="1">
    <location>
        <begin position="21"/>
        <end position="44"/>
    </location>
</feature>
<gene>
    <name evidence="2" type="ORF">MTR62_09190</name>
</gene>
<keyword evidence="3" id="KW-1185">Reference proteome</keyword>
<dbReference type="RefSeq" id="WP_244019537.1">
    <property type="nucleotide sequence ID" value="NZ_JALHLF010000027.1"/>
</dbReference>